<comment type="caution">
    <text evidence="1">The sequence shown here is derived from an EMBL/GenBank/DDBJ whole genome shotgun (WGS) entry which is preliminary data.</text>
</comment>
<protein>
    <submittedName>
        <fullName evidence="1">Uncharacterized protein</fullName>
    </submittedName>
</protein>
<dbReference type="OrthoDB" id="2919534at2759"/>
<gene>
    <name evidence="1" type="ORF">CR513_31903</name>
</gene>
<organism evidence="1 2">
    <name type="scientific">Mucuna pruriens</name>
    <name type="common">Velvet bean</name>
    <name type="synonym">Dolichos pruriens</name>
    <dbReference type="NCBI Taxonomy" id="157652"/>
    <lineage>
        <taxon>Eukaryota</taxon>
        <taxon>Viridiplantae</taxon>
        <taxon>Streptophyta</taxon>
        <taxon>Embryophyta</taxon>
        <taxon>Tracheophyta</taxon>
        <taxon>Spermatophyta</taxon>
        <taxon>Magnoliopsida</taxon>
        <taxon>eudicotyledons</taxon>
        <taxon>Gunneridae</taxon>
        <taxon>Pentapetalae</taxon>
        <taxon>rosids</taxon>
        <taxon>fabids</taxon>
        <taxon>Fabales</taxon>
        <taxon>Fabaceae</taxon>
        <taxon>Papilionoideae</taxon>
        <taxon>50 kb inversion clade</taxon>
        <taxon>NPAAA clade</taxon>
        <taxon>indigoferoid/millettioid clade</taxon>
        <taxon>Phaseoleae</taxon>
        <taxon>Mucuna</taxon>
    </lineage>
</organism>
<sequence>MVISIVAANYKVERVLVDQGSSTNTTFLKLGIPESSLEECLGTLIGIVGEEVEICRIIDLRTMFGTGSDTKALTIKFTVEVSLADRVGTVQDDQHTTRRCCEASLKAGGRTGDVIGRKPFEKKGIGESLETKKEKRLVRFLTQNRDFFTWTPQDMSGIDPNFLCQQLSISVDTRPIT</sequence>
<evidence type="ECO:0000313" key="2">
    <source>
        <dbReference type="Proteomes" id="UP000257109"/>
    </source>
</evidence>
<evidence type="ECO:0000313" key="1">
    <source>
        <dbReference type="EMBL" id="RDX86730.1"/>
    </source>
</evidence>
<dbReference type="EMBL" id="QJKJ01006434">
    <property type="protein sequence ID" value="RDX86730.1"/>
    <property type="molecule type" value="Genomic_DNA"/>
</dbReference>
<keyword evidence="2" id="KW-1185">Reference proteome</keyword>
<accession>A0A371G853</accession>
<dbReference type="Proteomes" id="UP000257109">
    <property type="component" value="Unassembled WGS sequence"/>
</dbReference>
<reference evidence="1" key="1">
    <citation type="submission" date="2018-05" db="EMBL/GenBank/DDBJ databases">
        <title>Draft genome of Mucuna pruriens seed.</title>
        <authorList>
            <person name="Nnadi N.E."/>
            <person name="Vos R."/>
            <person name="Hasami M.H."/>
            <person name="Devisetty U.K."/>
            <person name="Aguiy J.C."/>
        </authorList>
    </citation>
    <scope>NUCLEOTIDE SEQUENCE [LARGE SCALE GENOMIC DNA]</scope>
    <source>
        <strain evidence="1">JCA_2017</strain>
    </source>
</reference>
<proteinExistence type="predicted"/>
<dbReference type="AlphaFoldDB" id="A0A371G853"/>
<feature type="non-terminal residue" evidence="1">
    <location>
        <position position="1"/>
    </location>
</feature>
<name>A0A371G853_MUCPR</name>